<dbReference type="SUPFAM" id="SSF50978">
    <property type="entry name" value="WD40 repeat-like"/>
    <property type="match status" value="1"/>
</dbReference>
<dbReference type="PRINTS" id="PR00320">
    <property type="entry name" value="GPROTEINBRPT"/>
</dbReference>
<accession>A0AAX6I4R5</accession>
<dbReference type="InterPro" id="IPR020472">
    <property type="entry name" value="WD40_PAC1"/>
</dbReference>
<feature type="compositionally biased region" description="Low complexity" evidence="4">
    <location>
        <begin position="9"/>
        <end position="24"/>
    </location>
</feature>
<sequence length="361" mass="38353">MKSTSILIPSSWLPKPSTTPTPSAVAPLPDEALVSIVREHGHLYSLAADGDLLYTGSDSKNIGVWKNRTELPGLESGSGLVKAIVLSVDGNKIFTGHRDGKIRVWSTSSPHGVHKRVATLPTLRDSLKKHSDAISSLSLDAEAGILYSGSWDRTLKVWRVSDSRCIESVAAHDDAINSVAVGPRGLVFTGSADGTLKAWRREWKGSVRATKHVLASVLVRKDSAVTAVAASASGAVYCGSSDGAVEYFRDGGRSGGVLRGGHRLAVLCVATAGERLVVSGSADRTVRVWRREDGGSHVRVSVLTGHVGPVKGLAVGDDVPGRSWLVYSGALDKTVRIWRVKEREEVSDDVGVTVENVGRRS</sequence>
<dbReference type="PANTHER" id="PTHR22844:SF370">
    <property type="entry name" value="OS12G0594000 PROTEIN"/>
    <property type="match status" value="1"/>
</dbReference>
<proteinExistence type="predicted"/>
<reference evidence="5" key="1">
    <citation type="journal article" date="2023" name="GigaByte">
        <title>Genome assembly of the bearded iris, Iris pallida Lam.</title>
        <authorList>
            <person name="Bruccoleri R.E."/>
            <person name="Oakeley E.J."/>
            <person name="Faust A.M.E."/>
            <person name="Altorfer M."/>
            <person name="Dessus-Babus S."/>
            <person name="Burckhardt D."/>
            <person name="Oertli M."/>
            <person name="Naumann U."/>
            <person name="Petersen F."/>
            <person name="Wong J."/>
        </authorList>
    </citation>
    <scope>NUCLEOTIDE SEQUENCE</scope>
    <source>
        <strain evidence="5">GSM-AAB239-AS_SAM_17_03QT</strain>
    </source>
</reference>
<dbReference type="FunFam" id="2.130.10.10:FF:000775">
    <property type="entry name" value="BnaA09g28200D protein"/>
    <property type="match status" value="1"/>
</dbReference>
<dbReference type="Gene3D" id="2.130.10.10">
    <property type="entry name" value="YVTN repeat-like/Quinoprotein amine dehydrogenase"/>
    <property type="match status" value="2"/>
</dbReference>
<keyword evidence="6" id="KW-1185">Reference proteome</keyword>
<dbReference type="Pfam" id="PF00400">
    <property type="entry name" value="WD40"/>
    <property type="match status" value="6"/>
</dbReference>
<dbReference type="PROSITE" id="PS50294">
    <property type="entry name" value="WD_REPEATS_REGION"/>
    <property type="match status" value="2"/>
</dbReference>
<dbReference type="Proteomes" id="UP001140949">
    <property type="component" value="Unassembled WGS sequence"/>
</dbReference>
<evidence type="ECO:0000256" key="2">
    <source>
        <dbReference type="ARBA" id="ARBA00022737"/>
    </source>
</evidence>
<feature type="repeat" description="WD" evidence="3">
    <location>
        <begin position="303"/>
        <end position="348"/>
    </location>
</feature>
<protein>
    <submittedName>
        <fullName evidence="5">WD repeat-containing protein 86</fullName>
    </submittedName>
</protein>
<dbReference type="PROSITE" id="PS50082">
    <property type="entry name" value="WD_REPEATS_2"/>
    <property type="match status" value="5"/>
</dbReference>
<feature type="repeat" description="WD" evidence="3">
    <location>
        <begin position="74"/>
        <end position="115"/>
    </location>
</feature>
<feature type="repeat" description="WD" evidence="3">
    <location>
        <begin position="259"/>
        <end position="289"/>
    </location>
</feature>
<comment type="caution">
    <text evidence="5">The sequence shown here is derived from an EMBL/GenBank/DDBJ whole genome shotgun (WGS) entry which is preliminary data.</text>
</comment>
<dbReference type="InterPro" id="IPR045182">
    <property type="entry name" value="JINGUBANG-like"/>
</dbReference>
<evidence type="ECO:0000256" key="3">
    <source>
        <dbReference type="PROSITE-ProRule" id="PRU00221"/>
    </source>
</evidence>
<gene>
    <name evidence="5" type="ORF">M6B38_273575</name>
</gene>
<evidence type="ECO:0000256" key="1">
    <source>
        <dbReference type="ARBA" id="ARBA00022574"/>
    </source>
</evidence>
<evidence type="ECO:0000256" key="4">
    <source>
        <dbReference type="SAM" id="MobiDB-lite"/>
    </source>
</evidence>
<dbReference type="InterPro" id="IPR001680">
    <property type="entry name" value="WD40_rpt"/>
</dbReference>
<keyword evidence="1 3" id="KW-0853">WD repeat</keyword>
<evidence type="ECO:0000313" key="6">
    <source>
        <dbReference type="Proteomes" id="UP001140949"/>
    </source>
</evidence>
<reference evidence="5" key="2">
    <citation type="submission" date="2023-04" db="EMBL/GenBank/DDBJ databases">
        <authorList>
            <person name="Bruccoleri R.E."/>
            <person name="Oakeley E.J."/>
            <person name="Faust A.-M."/>
            <person name="Dessus-Babus S."/>
            <person name="Altorfer M."/>
            <person name="Burckhardt D."/>
            <person name="Oertli M."/>
            <person name="Naumann U."/>
            <person name="Petersen F."/>
            <person name="Wong J."/>
        </authorList>
    </citation>
    <scope>NUCLEOTIDE SEQUENCE</scope>
    <source>
        <strain evidence="5">GSM-AAB239-AS_SAM_17_03QT</strain>
        <tissue evidence="5">Leaf</tissue>
    </source>
</reference>
<dbReference type="SMART" id="SM00320">
    <property type="entry name" value="WD40"/>
    <property type="match status" value="7"/>
</dbReference>
<dbReference type="AlphaFoldDB" id="A0AAX6I4R5"/>
<feature type="repeat" description="WD" evidence="3">
    <location>
        <begin position="169"/>
        <end position="199"/>
    </location>
</feature>
<dbReference type="PANTHER" id="PTHR22844">
    <property type="entry name" value="F-BOX AND WD40 DOMAIN PROTEIN"/>
    <property type="match status" value="1"/>
</dbReference>
<keyword evidence="2" id="KW-0677">Repeat</keyword>
<dbReference type="EMBL" id="JANAVB010004600">
    <property type="protein sequence ID" value="KAJ6848290.1"/>
    <property type="molecule type" value="Genomic_DNA"/>
</dbReference>
<feature type="repeat" description="WD" evidence="3">
    <location>
        <begin position="127"/>
        <end position="168"/>
    </location>
</feature>
<name>A0AAX6I4R5_IRIPA</name>
<evidence type="ECO:0000313" key="5">
    <source>
        <dbReference type="EMBL" id="KAJ6848290.1"/>
    </source>
</evidence>
<feature type="region of interest" description="Disordered" evidence="4">
    <location>
        <begin position="1"/>
        <end position="24"/>
    </location>
</feature>
<organism evidence="5 6">
    <name type="scientific">Iris pallida</name>
    <name type="common">Sweet iris</name>
    <dbReference type="NCBI Taxonomy" id="29817"/>
    <lineage>
        <taxon>Eukaryota</taxon>
        <taxon>Viridiplantae</taxon>
        <taxon>Streptophyta</taxon>
        <taxon>Embryophyta</taxon>
        <taxon>Tracheophyta</taxon>
        <taxon>Spermatophyta</taxon>
        <taxon>Magnoliopsida</taxon>
        <taxon>Liliopsida</taxon>
        <taxon>Asparagales</taxon>
        <taxon>Iridaceae</taxon>
        <taxon>Iridoideae</taxon>
        <taxon>Irideae</taxon>
        <taxon>Iris</taxon>
    </lineage>
</organism>
<dbReference type="InterPro" id="IPR015943">
    <property type="entry name" value="WD40/YVTN_repeat-like_dom_sf"/>
</dbReference>
<dbReference type="InterPro" id="IPR036322">
    <property type="entry name" value="WD40_repeat_dom_sf"/>
</dbReference>